<dbReference type="AlphaFoldDB" id="A0A486XWT0"/>
<sequence>MPILHETVESKIPLGQQKLMLNVQIRYNNDKLFAGEGSVQVKN</sequence>
<gene>
    <name evidence="1" type="ORF">BAL341_3073</name>
</gene>
<organism evidence="1">
    <name type="scientific">Rheinheimera sp. BAL341</name>
    <dbReference type="NCBI Taxonomy" id="1708203"/>
    <lineage>
        <taxon>Bacteria</taxon>
        <taxon>Pseudomonadati</taxon>
        <taxon>Pseudomonadota</taxon>
        <taxon>Gammaproteobacteria</taxon>
        <taxon>Chromatiales</taxon>
        <taxon>Chromatiaceae</taxon>
        <taxon>Rheinheimera</taxon>
    </lineage>
</organism>
<dbReference type="EMBL" id="CAAJGR010000020">
    <property type="protein sequence ID" value="VHO06004.1"/>
    <property type="molecule type" value="Genomic_DNA"/>
</dbReference>
<protein>
    <submittedName>
        <fullName evidence="1">Uncharacterized protein</fullName>
    </submittedName>
</protein>
<name>A0A486XWT0_9GAMM</name>
<reference evidence="1" key="1">
    <citation type="submission" date="2019-04" db="EMBL/GenBank/DDBJ databases">
        <authorList>
            <person name="Brambilla D."/>
        </authorList>
    </citation>
    <scope>NUCLEOTIDE SEQUENCE</scope>
    <source>
        <strain evidence="1">BAL1</strain>
    </source>
</reference>
<proteinExistence type="predicted"/>
<accession>A0A486XWT0</accession>
<evidence type="ECO:0000313" key="1">
    <source>
        <dbReference type="EMBL" id="VHO06004.1"/>
    </source>
</evidence>